<gene>
    <name evidence="2" type="ORF">O4U47_14510</name>
</gene>
<evidence type="ECO:0000313" key="2">
    <source>
        <dbReference type="EMBL" id="MDA2805728.1"/>
    </source>
</evidence>
<sequence>MSTDVSEELLRGVYAQHGLEVPHTPEEPPDGPDAAQPQAAPDLGGLVIRSLAEVAADVDSRPPRPFLFEPVWVAGDYGVLAAEDKAGKTWAILDAAVSCASGLDWQGQFPCRAPGGVLVFLGEGSDAKMLRRIRAIGMHKGLTREQVDALPIRLCFRAPQLNDKAHLSLIAADLDEYSPALCIIDPLYLAAGGANGADLYAMGAMLGSIQAVAQANSASLLLAHHWNKTGEGKGHHRSSGVGPGAWGRVLIAVSVLNARTDPQTTETTVRLKWSFKGDEIPETDVNLVRRVVAQDPTDLTSPLKYSIEKSDDQGEDDDTPDDGMSPSQRRIKKVLASASGPLTVLAIGDQLAADTAAGPPLKKRTIQDALTKLMRAGHAREAGTDGFAALWVNTEPEGGGNAE</sequence>
<evidence type="ECO:0000313" key="3">
    <source>
        <dbReference type="Proteomes" id="UP001165685"/>
    </source>
</evidence>
<proteinExistence type="predicted"/>
<name>A0ABT4TM01_9ACTN</name>
<reference evidence="2" key="1">
    <citation type="submission" date="2023-01" db="EMBL/GenBank/DDBJ databases">
        <title>Draft genome sequence of Nocardiopsis sp. LSu2-4 isolated from halophytes.</title>
        <authorList>
            <person name="Duangmal K."/>
            <person name="Chantavorakit T."/>
        </authorList>
    </citation>
    <scope>NUCLEOTIDE SEQUENCE</scope>
    <source>
        <strain evidence="2">LSu2-4</strain>
    </source>
</reference>
<evidence type="ECO:0000256" key="1">
    <source>
        <dbReference type="SAM" id="MobiDB-lite"/>
    </source>
</evidence>
<dbReference type="EMBL" id="JAQFWP010000024">
    <property type="protein sequence ID" value="MDA2805728.1"/>
    <property type="molecule type" value="Genomic_DNA"/>
</dbReference>
<feature type="region of interest" description="Disordered" evidence="1">
    <location>
        <begin position="16"/>
        <end position="40"/>
    </location>
</feature>
<dbReference type="Gene3D" id="3.40.50.300">
    <property type="entry name" value="P-loop containing nucleotide triphosphate hydrolases"/>
    <property type="match status" value="1"/>
</dbReference>
<dbReference type="RefSeq" id="WP_270678381.1">
    <property type="nucleotide sequence ID" value="NZ_JAQFWP010000024.1"/>
</dbReference>
<organism evidence="2 3">
    <name type="scientific">Nocardiopsis suaedae</name>
    <dbReference type="NCBI Taxonomy" id="3018444"/>
    <lineage>
        <taxon>Bacteria</taxon>
        <taxon>Bacillati</taxon>
        <taxon>Actinomycetota</taxon>
        <taxon>Actinomycetes</taxon>
        <taxon>Streptosporangiales</taxon>
        <taxon>Nocardiopsidaceae</taxon>
        <taxon>Nocardiopsis</taxon>
    </lineage>
</organism>
<accession>A0ABT4TM01</accession>
<dbReference type="SUPFAM" id="SSF52540">
    <property type="entry name" value="P-loop containing nucleoside triphosphate hydrolases"/>
    <property type="match status" value="1"/>
</dbReference>
<protein>
    <submittedName>
        <fullName evidence="2">AAA family ATPase</fullName>
    </submittedName>
</protein>
<dbReference type="Pfam" id="PF13481">
    <property type="entry name" value="AAA_25"/>
    <property type="match status" value="1"/>
</dbReference>
<dbReference type="Proteomes" id="UP001165685">
    <property type="component" value="Unassembled WGS sequence"/>
</dbReference>
<dbReference type="InterPro" id="IPR027417">
    <property type="entry name" value="P-loop_NTPase"/>
</dbReference>
<comment type="caution">
    <text evidence="2">The sequence shown here is derived from an EMBL/GenBank/DDBJ whole genome shotgun (WGS) entry which is preliminary data.</text>
</comment>
<feature type="region of interest" description="Disordered" evidence="1">
    <location>
        <begin position="299"/>
        <end position="328"/>
    </location>
</feature>
<keyword evidence="3" id="KW-1185">Reference proteome</keyword>